<keyword evidence="3" id="KW-1185">Reference proteome</keyword>
<feature type="compositionally biased region" description="Polar residues" evidence="1">
    <location>
        <begin position="60"/>
        <end position="69"/>
    </location>
</feature>
<reference evidence="2" key="1">
    <citation type="journal article" date="2021" name="Sci. Rep.">
        <title>Diploid genomic architecture of Nitzschia inconspicua, an elite biomass production diatom.</title>
        <authorList>
            <person name="Oliver A."/>
            <person name="Podell S."/>
            <person name="Pinowska A."/>
            <person name="Traller J.C."/>
            <person name="Smith S.R."/>
            <person name="McClure R."/>
            <person name="Beliaev A."/>
            <person name="Bohutskyi P."/>
            <person name="Hill E.A."/>
            <person name="Rabines A."/>
            <person name="Zheng H."/>
            <person name="Allen L.Z."/>
            <person name="Kuo A."/>
            <person name="Grigoriev I.V."/>
            <person name="Allen A.E."/>
            <person name="Hazlebeck D."/>
            <person name="Allen E.E."/>
        </authorList>
    </citation>
    <scope>NUCLEOTIDE SEQUENCE</scope>
    <source>
        <strain evidence="2">Hildebrandi</strain>
    </source>
</reference>
<evidence type="ECO:0000313" key="2">
    <source>
        <dbReference type="EMBL" id="KAG7348627.1"/>
    </source>
</evidence>
<dbReference type="OrthoDB" id="42764at2759"/>
<evidence type="ECO:0000256" key="1">
    <source>
        <dbReference type="SAM" id="MobiDB-lite"/>
    </source>
</evidence>
<gene>
    <name evidence="2" type="ORF">IV203_017332</name>
</gene>
<evidence type="ECO:0000313" key="3">
    <source>
        <dbReference type="Proteomes" id="UP000693970"/>
    </source>
</evidence>
<dbReference type="AlphaFoldDB" id="A0A9K3PI98"/>
<reference evidence="2" key="2">
    <citation type="submission" date="2021-04" db="EMBL/GenBank/DDBJ databases">
        <authorList>
            <person name="Podell S."/>
        </authorList>
    </citation>
    <scope>NUCLEOTIDE SEQUENCE</scope>
    <source>
        <strain evidence="2">Hildebrandi</strain>
    </source>
</reference>
<name>A0A9K3PI98_9STRA</name>
<organism evidence="2 3">
    <name type="scientific">Nitzschia inconspicua</name>
    <dbReference type="NCBI Taxonomy" id="303405"/>
    <lineage>
        <taxon>Eukaryota</taxon>
        <taxon>Sar</taxon>
        <taxon>Stramenopiles</taxon>
        <taxon>Ochrophyta</taxon>
        <taxon>Bacillariophyta</taxon>
        <taxon>Bacillariophyceae</taxon>
        <taxon>Bacillariophycidae</taxon>
        <taxon>Bacillariales</taxon>
        <taxon>Bacillariaceae</taxon>
        <taxon>Nitzschia</taxon>
    </lineage>
</organism>
<feature type="region of interest" description="Disordered" evidence="1">
    <location>
        <begin position="44"/>
        <end position="127"/>
    </location>
</feature>
<sequence>MFRVVVLNNEGVQSMEHGRFNDAVVSFTKVLQILSPIISDTRARHMSPSAANGGAPCAPSASSTSLTSRQQQHHQEPSHSEQPTQYHELEPLQESEDPKLSSDASKASDSSSPHCSRSGAMEAASTENEEFVFRDPIVIPFDVMSSMEEPSERLIKKVVVVAMYNLALSVHLSALSSRDGIDLTRAERLYQLAFQMHLEESCDVTLLYSLALMNNLGLIYRAKGETEQSKACFESMLSTMMYLLESDEAKTIKQWDGLLSNVMDSIFKVQEVAAPAA</sequence>
<feature type="compositionally biased region" description="Low complexity" evidence="1">
    <location>
        <begin position="101"/>
        <end position="112"/>
    </location>
</feature>
<protein>
    <submittedName>
        <fullName evidence="2">Uncharacterized protein</fullName>
    </submittedName>
</protein>
<accession>A0A9K3PI98</accession>
<comment type="caution">
    <text evidence="2">The sequence shown here is derived from an EMBL/GenBank/DDBJ whole genome shotgun (WGS) entry which is preliminary data.</text>
</comment>
<dbReference type="EMBL" id="JAGRRH010000020">
    <property type="protein sequence ID" value="KAG7348627.1"/>
    <property type="molecule type" value="Genomic_DNA"/>
</dbReference>
<dbReference type="Proteomes" id="UP000693970">
    <property type="component" value="Unassembled WGS sequence"/>
</dbReference>
<proteinExistence type="predicted"/>